<evidence type="ECO:0000313" key="2">
    <source>
        <dbReference type="Proteomes" id="UP000546464"/>
    </source>
</evidence>
<reference evidence="1 2" key="1">
    <citation type="submission" date="2020-07" db="EMBL/GenBank/DDBJ databases">
        <authorList>
            <person name="Feng X."/>
        </authorList>
    </citation>
    <scope>NUCLEOTIDE SEQUENCE [LARGE SCALE GENOMIC DNA]</scope>
    <source>
        <strain evidence="1 2">JCM31066</strain>
    </source>
</reference>
<gene>
    <name evidence="1" type="ORF">H5P28_04275</name>
</gene>
<sequence length="331" mass="36478">MQIIHNRREVLTCLEEARKAGAPVFCPNAETPDEIEGVLNAAQSFAQQRKLPHISVGLGITASYPDHPQLRRLDLNSQLTAEGICQSEPTCSVVDRALIWLDWIAAYARPDIFPSVRAIPFLDHGWVPIPQDRELMENDEFIDRMGIIMFDASGYDLDANIARTQDYVKRHGESVVVEGCPDKILSQADLAKKPQDSSPFLTNPQSAATFVSKTGVDLIVPSLGTEHRGQPGEHIYYRRELARELTQKVGPILALHGTSSLGDKLSTVAQDGICKVNFYTAMARQASHSLQNAWASAGTDSIHTTCGSYLHHTRRSAVQATCTHMLNLLTP</sequence>
<dbReference type="RefSeq" id="WP_185674474.1">
    <property type="nucleotide sequence ID" value="NZ_JACHVB010000013.1"/>
</dbReference>
<dbReference type="AlphaFoldDB" id="A0A842HDP0"/>
<evidence type="ECO:0000313" key="1">
    <source>
        <dbReference type="EMBL" id="MBC2593471.1"/>
    </source>
</evidence>
<proteinExistence type="predicted"/>
<dbReference type="GO" id="GO:0005975">
    <property type="term" value="P:carbohydrate metabolic process"/>
    <property type="evidence" value="ECO:0007669"/>
    <property type="project" value="InterPro"/>
</dbReference>
<dbReference type="SUPFAM" id="SSF51569">
    <property type="entry name" value="Aldolase"/>
    <property type="match status" value="1"/>
</dbReference>
<dbReference type="GO" id="GO:0016832">
    <property type="term" value="F:aldehyde-lyase activity"/>
    <property type="evidence" value="ECO:0007669"/>
    <property type="project" value="InterPro"/>
</dbReference>
<dbReference type="InterPro" id="IPR013785">
    <property type="entry name" value="Aldolase_TIM"/>
</dbReference>
<name>A0A842HDP0_9BACT</name>
<dbReference type="EMBL" id="JACHVB010000013">
    <property type="protein sequence ID" value="MBC2593471.1"/>
    <property type="molecule type" value="Genomic_DNA"/>
</dbReference>
<organism evidence="1 2">
    <name type="scientific">Ruficoccus amylovorans</name>
    <dbReference type="NCBI Taxonomy" id="1804625"/>
    <lineage>
        <taxon>Bacteria</taxon>
        <taxon>Pseudomonadati</taxon>
        <taxon>Verrucomicrobiota</taxon>
        <taxon>Opitutia</taxon>
        <taxon>Puniceicoccales</taxon>
        <taxon>Cerasicoccaceae</taxon>
        <taxon>Ruficoccus</taxon>
    </lineage>
</organism>
<dbReference type="Gene3D" id="3.20.20.70">
    <property type="entry name" value="Aldolase class I"/>
    <property type="match status" value="1"/>
</dbReference>
<keyword evidence="2" id="KW-1185">Reference proteome</keyword>
<protein>
    <submittedName>
        <fullName evidence="1">Class II fructose-bisphosphate aldolase</fullName>
    </submittedName>
</protein>
<dbReference type="Pfam" id="PF01116">
    <property type="entry name" value="F_bP_aldolase"/>
    <property type="match status" value="1"/>
</dbReference>
<comment type="caution">
    <text evidence="1">The sequence shown here is derived from an EMBL/GenBank/DDBJ whole genome shotgun (WGS) entry which is preliminary data.</text>
</comment>
<dbReference type="InterPro" id="IPR000771">
    <property type="entry name" value="FBA_II"/>
</dbReference>
<dbReference type="Proteomes" id="UP000546464">
    <property type="component" value="Unassembled WGS sequence"/>
</dbReference>
<accession>A0A842HDP0</accession>
<dbReference type="GO" id="GO:0008270">
    <property type="term" value="F:zinc ion binding"/>
    <property type="evidence" value="ECO:0007669"/>
    <property type="project" value="InterPro"/>
</dbReference>